<dbReference type="Pfam" id="PF06733">
    <property type="entry name" value="DEAD_2"/>
    <property type="match status" value="1"/>
</dbReference>
<keyword evidence="3 17" id="KW-0479">Metal-binding</keyword>
<keyword evidence="10 17" id="KW-0411">Iron-sulfur</keyword>
<dbReference type="GO" id="GO:0006310">
    <property type="term" value="P:DNA recombination"/>
    <property type="evidence" value="ECO:0007669"/>
    <property type="project" value="InterPro"/>
</dbReference>
<dbReference type="InterPro" id="IPR014001">
    <property type="entry name" value="Helicase_ATP-bd"/>
</dbReference>
<dbReference type="SMART" id="SM00487">
    <property type="entry name" value="DEXDc"/>
    <property type="match status" value="1"/>
</dbReference>
<feature type="binding site" evidence="17">
    <location>
        <position position="171"/>
    </location>
    <ligand>
        <name>[4Fe-4S] cluster</name>
        <dbReference type="ChEBI" id="CHEBI:49883"/>
    </ligand>
</feature>
<dbReference type="InterPro" id="IPR013020">
    <property type="entry name" value="Rad3/Chl1-like"/>
</dbReference>
<dbReference type="GO" id="GO:0045910">
    <property type="term" value="P:negative regulation of DNA recombination"/>
    <property type="evidence" value="ECO:0007669"/>
    <property type="project" value="TreeGrafter"/>
</dbReference>
<evidence type="ECO:0000256" key="17">
    <source>
        <dbReference type="HAMAP-Rule" id="MF_03065"/>
    </source>
</evidence>
<dbReference type="InterPro" id="IPR010614">
    <property type="entry name" value="RAD3-like_helicase_DEAD"/>
</dbReference>
<organism evidence="20 22">
    <name type="scientific">Acanthaster planci</name>
    <name type="common">Crown-of-thorns starfish</name>
    <dbReference type="NCBI Taxonomy" id="133434"/>
    <lineage>
        <taxon>Eukaryota</taxon>
        <taxon>Metazoa</taxon>
        <taxon>Echinodermata</taxon>
        <taxon>Eleutherozoa</taxon>
        <taxon>Asterozoa</taxon>
        <taxon>Asteroidea</taxon>
        <taxon>Valvatacea</taxon>
        <taxon>Valvatida</taxon>
        <taxon>Acanthasteridae</taxon>
        <taxon>Acanthaster</taxon>
    </lineage>
</organism>
<evidence type="ECO:0000256" key="5">
    <source>
        <dbReference type="ARBA" id="ARBA00022763"/>
    </source>
</evidence>
<accession>A0A8B7YLU6</accession>
<dbReference type="FunFam" id="3.40.50.300:FF:000431">
    <property type="entry name" value="Regulator of telomere elongation helicase 1"/>
    <property type="match status" value="1"/>
</dbReference>
<dbReference type="RefSeq" id="XP_022092474.1">
    <property type="nucleotide sequence ID" value="XM_022236782.1"/>
</dbReference>
<comment type="subcellular location">
    <subcellularLocation>
        <location evidence="1 17">Nucleus</location>
    </subcellularLocation>
</comment>
<feature type="binding site" evidence="17">
    <location>
        <position position="215"/>
    </location>
    <ligand>
        <name>[4Fe-4S] cluster</name>
        <dbReference type="ChEBI" id="CHEBI:49883"/>
    </ligand>
</feature>
<keyword evidence="11 17" id="KW-0238">DNA-binding</keyword>
<keyword evidence="8 17" id="KW-0067">ATP-binding</keyword>
<dbReference type="GO" id="GO:1904430">
    <property type="term" value="P:negative regulation of t-circle formation"/>
    <property type="evidence" value="ECO:0007669"/>
    <property type="project" value="TreeGrafter"/>
</dbReference>
<dbReference type="InterPro" id="IPR057498">
    <property type="entry name" value="Rtel1_ARCH"/>
</dbReference>
<dbReference type="Pfam" id="PF13307">
    <property type="entry name" value="Helicase_C_2"/>
    <property type="match status" value="1"/>
</dbReference>
<feature type="region of interest" description="Disordered" evidence="18">
    <location>
        <begin position="1007"/>
        <end position="1118"/>
    </location>
</feature>
<dbReference type="HAMAP" id="MF_03065">
    <property type="entry name" value="RTEL1"/>
    <property type="match status" value="1"/>
</dbReference>
<dbReference type="InterPro" id="IPR006555">
    <property type="entry name" value="ATP-dep_Helicase_C"/>
</dbReference>
<evidence type="ECO:0000256" key="2">
    <source>
        <dbReference type="ARBA" id="ARBA00022485"/>
    </source>
</evidence>
<evidence type="ECO:0000256" key="15">
    <source>
        <dbReference type="ARBA" id="ARBA00049360"/>
    </source>
</evidence>
<dbReference type="Proteomes" id="UP000694845">
    <property type="component" value="Unplaced"/>
</dbReference>
<dbReference type="SMART" id="SM00488">
    <property type="entry name" value="DEXDc2"/>
    <property type="match status" value="1"/>
</dbReference>
<keyword evidence="13 17" id="KW-0413">Isomerase</keyword>
<dbReference type="PANTHER" id="PTHR11472">
    <property type="entry name" value="DNA REPAIR DEAD HELICASE RAD3/XP-D SUBFAMILY MEMBER"/>
    <property type="match status" value="1"/>
</dbReference>
<keyword evidence="7 17" id="KW-0347">Helicase</keyword>
<name>A0A8B7YLU6_ACAPL</name>
<dbReference type="InterPro" id="IPR027417">
    <property type="entry name" value="P-loop_NTPase"/>
</dbReference>
<dbReference type="GO" id="GO:0005524">
    <property type="term" value="F:ATP binding"/>
    <property type="evidence" value="ECO:0007669"/>
    <property type="project" value="UniProtKB-UniRule"/>
</dbReference>
<feature type="compositionally biased region" description="Acidic residues" evidence="18">
    <location>
        <begin position="1293"/>
        <end position="1314"/>
    </location>
</feature>
<dbReference type="GO" id="GO:0003678">
    <property type="term" value="F:DNA helicase activity"/>
    <property type="evidence" value="ECO:0007669"/>
    <property type="project" value="UniProtKB-UniRule"/>
</dbReference>
<feature type="domain" description="Helicase ATP-binding" evidence="19">
    <location>
        <begin position="7"/>
        <end position="308"/>
    </location>
</feature>
<evidence type="ECO:0000313" key="21">
    <source>
        <dbReference type="RefSeq" id="XP_022092447.1"/>
    </source>
</evidence>
<dbReference type="EC" id="5.6.2.-" evidence="17"/>
<feature type="compositionally biased region" description="Basic and acidic residues" evidence="18">
    <location>
        <begin position="1007"/>
        <end position="1018"/>
    </location>
</feature>
<dbReference type="GO" id="GO:0005634">
    <property type="term" value="C:nucleus"/>
    <property type="evidence" value="ECO:0007669"/>
    <property type="project" value="UniProtKB-SubCell"/>
</dbReference>
<feature type="binding site" evidence="17">
    <location>
        <position position="153"/>
    </location>
    <ligand>
        <name>[4Fe-4S] cluster</name>
        <dbReference type="ChEBI" id="CHEBI:49883"/>
    </ligand>
</feature>
<evidence type="ECO:0000256" key="9">
    <source>
        <dbReference type="ARBA" id="ARBA00023004"/>
    </source>
</evidence>
<gene>
    <name evidence="21 22 23 24" type="primary">LOC110980247</name>
</gene>
<dbReference type="PANTHER" id="PTHR11472:SF34">
    <property type="entry name" value="REGULATOR OF TELOMERE ELONGATION HELICASE 1"/>
    <property type="match status" value="1"/>
</dbReference>
<feature type="compositionally biased region" description="Basic and acidic residues" evidence="18">
    <location>
        <begin position="1508"/>
        <end position="1542"/>
    </location>
</feature>
<feature type="compositionally biased region" description="Polar residues" evidence="18">
    <location>
        <begin position="1067"/>
        <end position="1079"/>
    </location>
</feature>
<dbReference type="RefSeq" id="XP_022092456.1">
    <property type="nucleotide sequence ID" value="XM_022236764.1"/>
</dbReference>
<keyword evidence="12 17" id="KW-0234">DNA repair</keyword>
<feature type="region of interest" description="Disordered" evidence="18">
    <location>
        <begin position="843"/>
        <end position="917"/>
    </location>
</feature>
<dbReference type="RefSeq" id="XP_022092465.1">
    <property type="nucleotide sequence ID" value="XM_022236773.1"/>
</dbReference>
<evidence type="ECO:0000256" key="12">
    <source>
        <dbReference type="ARBA" id="ARBA00023204"/>
    </source>
</evidence>
<evidence type="ECO:0000313" key="23">
    <source>
        <dbReference type="RefSeq" id="XP_022092465.1"/>
    </source>
</evidence>
<evidence type="ECO:0000256" key="11">
    <source>
        <dbReference type="ARBA" id="ARBA00023125"/>
    </source>
</evidence>
<feature type="compositionally biased region" description="Polar residues" evidence="18">
    <location>
        <begin position="1453"/>
        <end position="1466"/>
    </location>
</feature>
<dbReference type="Pfam" id="PF23116">
    <property type="entry name" value="HHD_RTEL1"/>
    <property type="match status" value="1"/>
</dbReference>
<keyword evidence="14 17" id="KW-0539">Nucleus</keyword>
<evidence type="ECO:0000256" key="7">
    <source>
        <dbReference type="ARBA" id="ARBA00022806"/>
    </source>
</evidence>
<evidence type="ECO:0000256" key="3">
    <source>
        <dbReference type="ARBA" id="ARBA00022723"/>
    </source>
</evidence>
<evidence type="ECO:0000256" key="16">
    <source>
        <dbReference type="ARBA" id="ARBA00073810"/>
    </source>
</evidence>
<feature type="compositionally biased region" description="Basic and acidic residues" evidence="18">
    <location>
        <begin position="1437"/>
        <end position="1451"/>
    </location>
</feature>
<evidence type="ECO:0000256" key="8">
    <source>
        <dbReference type="ARBA" id="ARBA00022840"/>
    </source>
</evidence>
<comment type="similarity">
    <text evidence="17">Belongs to the helicase family. RAD3/XPD subfamily.</text>
</comment>
<keyword evidence="9 17" id="KW-0408">Iron</keyword>
<dbReference type="SUPFAM" id="SSF52540">
    <property type="entry name" value="P-loop containing nucleoside triphosphate hydrolases"/>
    <property type="match status" value="1"/>
</dbReference>
<sequence>MPLIKCKGVNIEFPFEPYDCQQDYMSKVVECLQSGKNGILESPTGTGKTLCLLCSALAWRNTYISQQELGRCLQGDSGDWRAGDQGSFRQKLAAELKEGAGTWDEGQQGMFVDRPRIIYASRTHSQLSQAVDQLKDTAYRPRVAVIGSREQLCIHPDVQKAESNSTKVHMCRAKVDSRTCHFYNNLDQKKADKAFTDNILDIEDLVKLGNKHKVCPYYMARELKANADIIFMPYNYLLDSKSRRIHGVELQGNVVIFDEAHNVEKMCEESASFDLTSFDLASCVEETDHLLKKTVEVDMCNQQFRAADSGGEGEFDTSALATLKKLFLDLENEINGMNPPEAGITKPGSFIYELFAKVHITFETKVELLQLLEKMVSHLTTSSTIFHNKAAGLQKFCDIINIVFNRDTPSGTVSEASRCYKVHIRASAPQKKAGRTDLWTSSNAAKAKKQGYTLSYWCFSPGFSMKDLVSQGVRSIILTSGTLSPLNSFKSELQIDFPIQLENPHVISKHQMTVAVMTKGPDGTVLNSSYNTRFNRDYVMSLGNAIVNFSRLVPNGLLVFFPSYPVMNHALEQWQEAGIKQRITQYKEVFVEPKGKVIFIETIESFYEKINDPKLNGACFFAVCRGKVSEGLDFADINGRAVVITGLPFPPRMDPRVVLKMQYLDETKRRNPGSLSGQEWYRQQASRAVNQAIGRVIRHKEDFGAILLCDTRFSNWDARNQLPSWVRPYVNIYDQFGKGVRDLTNFFKETERTMPKPQPKQVRSSVPVRIDQDQCQQQALPTTSLSSAGPVIKAKHVDTHVPSLKRNHDGSHVSEAQLKIMYEDSRPKQAKKGVGLLNALSSVENTPEDDDDGFLSQRINKPTSQEARLSKRLDQQKKKKIIIKQQNGLDSVGNTAGLPPPTASSKQERKDRGANPSMASAQDYIAQVKKTLSQDSYKTFSSIMQTYKKTDNFGEMVAGIADLFTEDESKFPLFRNFYTFARPHHKKQFHTICINLTGQGCGYKPEHSIPPKKLEKQKPFTPSTSIDRSKSGPPEQNRLQNGPLSCKGVIISKAANPTKRHKPDSFDLSSAGISNNTTGPDRAACPLELSEEVPRKSLPREDTVSKSSFVPPASESDLSAESLANLNKTASSTCVENNVDSFTAKSKVDPSADSVKGDSKSIPSNTSELEAKKVKTSSCEVQDIGVPSADVSITLTKPPESKPNCVRQQLERSRLKVHQGENSGDCKEREKPSVDDRDTVKNSTGDPFRDVRSSDSKKIRNADSQRQDSKSKPGGSLSEDAPCFSEEPKVEFEDSQEEDAEEPMSLESSTDEDPVLNASDELFDAAFSSSNPLMGKSEEAHENKTETKGFTDKDQRTASLLEDLPGPSIGGATSQVEPAPSAREEPDNSCSRPKADPPVAQGSKRWRIQKMVDEVKRTLSDLGALEGRSNRGSLKIENTRSQREVGGKDSHCQVVQKNCNNFSPRSNIFKPSSKVKSSSSQDDFQSPSQLKSSKRNKSDMSPGKLSRKREADNLLENRHKKICEGDDRRFEKLTSKQPDGKHLKFNPKKAGDTDGDQLGVNFRKGETPLKN</sequence>
<evidence type="ECO:0000256" key="6">
    <source>
        <dbReference type="ARBA" id="ARBA00022801"/>
    </source>
</evidence>
<dbReference type="CDD" id="cd13932">
    <property type="entry name" value="HN_RTEL1"/>
    <property type="match status" value="1"/>
</dbReference>
<keyword evidence="5 17" id="KW-0227">DNA damage</keyword>
<feature type="compositionally biased region" description="Basic and acidic residues" evidence="18">
    <location>
        <begin position="1224"/>
        <end position="1240"/>
    </location>
</feature>
<dbReference type="InterPro" id="IPR006554">
    <property type="entry name" value="Helicase-like_DEXD_c2"/>
</dbReference>
<keyword evidence="4 17" id="KW-0547">Nucleotide-binding</keyword>
<comment type="function">
    <text evidence="17">A probable ATP-dependent DNA helicase implicated in DNA repair and the maintenance of genomic stability. Acts as an anti-recombinase to counteract toxic recombination and limit crossover during meiosis. Regulates meiotic recombination and crossover homeostasis by physically dissociating strand invasion events and thereby promotes noncrossover repair by meiotic synthesis dependent strand annealing (SDSA) as well as disassembly of D loop recombination intermediates.</text>
</comment>
<feature type="compositionally biased region" description="Basic and acidic residues" evidence="18">
    <location>
        <begin position="1336"/>
        <end position="1356"/>
    </location>
</feature>
<feature type="region of interest" description="Disordered" evidence="18">
    <location>
        <begin position="1137"/>
        <end position="1408"/>
    </location>
</feature>
<dbReference type="OrthoDB" id="19182at2759"/>
<feature type="compositionally biased region" description="Polar residues" evidence="18">
    <location>
        <begin position="857"/>
        <end position="867"/>
    </location>
</feature>
<evidence type="ECO:0000313" key="22">
    <source>
        <dbReference type="RefSeq" id="XP_022092456.1"/>
    </source>
</evidence>
<evidence type="ECO:0000256" key="14">
    <source>
        <dbReference type="ARBA" id="ARBA00023242"/>
    </source>
</evidence>
<evidence type="ECO:0000313" key="20">
    <source>
        <dbReference type="Proteomes" id="UP000694845"/>
    </source>
</evidence>
<dbReference type="GO" id="GO:0016818">
    <property type="term" value="F:hydrolase activity, acting on acid anhydrides, in phosphorus-containing anhydrides"/>
    <property type="evidence" value="ECO:0007669"/>
    <property type="project" value="InterPro"/>
</dbReference>
<evidence type="ECO:0000259" key="19">
    <source>
        <dbReference type="PROSITE" id="PS51193"/>
    </source>
</evidence>
<dbReference type="Pfam" id="PF23109">
    <property type="entry name" value="ARCH_RTEL1"/>
    <property type="match status" value="1"/>
</dbReference>
<dbReference type="NCBIfam" id="TIGR00604">
    <property type="entry name" value="rad3"/>
    <property type="match status" value="1"/>
</dbReference>
<dbReference type="GeneID" id="110980247"/>
<feature type="compositionally biased region" description="Low complexity" evidence="18">
    <location>
        <begin position="1469"/>
        <end position="1489"/>
    </location>
</feature>
<feature type="compositionally biased region" description="Basic and acidic residues" evidence="18">
    <location>
        <begin position="1092"/>
        <end position="1104"/>
    </location>
</feature>
<evidence type="ECO:0000256" key="4">
    <source>
        <dbReference type="ARBA" id="ARBA00022741"/>
    </source>
</evidence>
<dbReference type="GO" id="GO:0003677">
    <property type="term" value="F:DNA binding"/>
    <property type="evidence" value="ECO:0007669"/>
    <property type="project" value="UniProtKB-UniRule"/>
</dbReference>
<dbReference type="CDD" id="cd17970">
    <property type="entry name" value="DEAHc_FancJ"/>
    <property type="match status" value="1"/>
</dbReference>
<protein>
    <recommendedName>
        <fullName evidence="16 17">Regulator of telomere elongation helicase 1 homolog</fullName>
        <ecNumber evidence="17">5.6.2.-</ecNumber>
    </recommendedName>
</protein>
<feature type="binding site" evidence="17">
    <location>
        <position position="180"/>
    </location>
    <ligand>
        <name>[4Fe-4S] cluster</name>
        <dbReference type="ChEBI" id="CHEBI:49883"/>
    </ligand>
</feature>
<dbReference type="KEGG" id="aplc:110980247"/>
<feature type="compositionally biased region" description="Basic and acidic residues" evidence="18">
    <location>
        <begin position="1247"/>
        <end position="1271"/>
    </location>
</feature>
<dbReference type="RefSeq" id="XP_022092447.1">
    <property type="nucleotide sequence ID" value="XM_022236755.1"/>
</dbReference>
<dbReference type="GO" id="GO:0070182">
    <property type="term" value="F:DNA polymerase binding"/>
    <property type="evidence" value="ECO:0007669"/>
    <property type="project" value="TreeGrafter"/>
</dbReference>
<dbReference type="Gene3D" id="3.40.50.300">
    <property type="entry name" value="P-loop containing nucleotide triphosphate hydrolases"/>
    <property type="match status" value="2"/>
</dbReference>
<dbReference type="InterPro" id="IPR049909">
    <property type="entry name" value="Rtel1_HHD"/>
</dbReference>
<dbReference type="Gene3D" id="1.20.1160.20">
    <property type="match status" value="1"/>
</dbReference>
<dbReference type="GO" id="GO:0010569">
    <property type="term" value="P:regulation of double-strand break repair via homologous recombination"/>
    <property type="evidence" value="ECO:0007669"/>
    <property type="project" value="UniProtKB-UniRule"/>
</dbReference>
<keyword evidence="6 17" id="KW-0378">Hydrolase</keyword>
<dbReference type="GO" id="GO:0046872">
    <property type="term" value="F:metal ion binding"/>
    <property type="evidence" value="ECO:0007669"/>
    <property type="project" value="UniProtKB-UniRule"/>
</dbReference>
<evidence type="ECO:0000256" key="18">
    <source>
        <dbReference type="SAM" id="MobiDB-lite"/>
    </source>
</evidence>
<evidence type="ECO:0000256" key="13">
    <source>
        <dbReference type="ARBA" id="ARBA00023235"/>
    </source>
</evidence>
<dbReference type="SMART" id="SM00491">
    <property type="entry name" value="HELICc2"/>
    <property type="match status" value="1"/>
</dbReference>
<dbReference type="GO" id="GO:0090657">
    <property type="term" value="P:telomeric loop disassembly"/>
    <property type="evidence" value="ECO:0007669"/>
    <property type="project" value="TreeGrafter"/>
</dbReference>
<dbReference type="InterPro" id="IPR014013">
    <property type="entry name" value="Helic_SF1/SF2_ATP-bd_DinG/Rad3"/>
</dbReference>
<dbReference type="InterPro" id="IPR030845">
    <property type="entry name" value="RTEL1"/>
</dbReference>
<dbReference type="InterPro" id="IPR045028">
    <property type="entry name" value="DinG/Rad3-like"/>
</dbReference>
<proteinExistence type="inferred from homology"/>
<reference evidence="21 22" key="1">
    <citation type="submission" date="2025-04" db="UniProtKB">
        <authorList>
            <consortium name="RefSeq"/>
        </authorList>
    </citation>
    <scope>IDENTIFICATION</scope>
</reference>
<evidence type="ECO:0000313" key="24">
    <source>
        <dbReference type="RefSeq" id="XP_022092474.1"/>
    </source>
</evidence>
<keyword evidence="20" id="KW-1185">Reference proteome</keyword>
<dbReference type="GO" id="GO:0051539">
    <property type="term" value="F:4 iron, 4 sulfur cluster binding"/>
    <property type="evidence" value="ECO:0007669"/>
    <property type="project" value="UniProtKB-UniRule"/>
</dbReference>
<dbReference type="CDD" id="cd18788">
    <property type="entry name" value="SF2_C_XPD"/>
    <property type="match status" value="1"/>
</dbReference>
<feature type="region of interest" description="Disordered" evidence="18">
    <location>
        <begin position="1424"/>
        <end position="1571"/>
    </location>
</feature>
<keyword evidence="2 17" id="KW-0004">4Fe-4S</keyword>
<dbReference type="GO" id="GO:0006260">
    <property type="term" value="P:DNA replication"/>
    <property type="evidence" value="ECO:0007669"/>
    <property type="project" value="InterPro"/>
</dbReference>
<dbReference type="PROSITE" id="PS51193">
    <property type="entry name" value="HELICASE_ATP_BIND_2"/>
    <property type="match status" value="1"/>
</dbReference>
<comment type="catalytic activity">
    <reaction evidence="15 17">
        <text>ATP + H2O = ADP + phosphate + H(+)</text>
        <dbReference type="Rhea" id="RHEA:13065"/>
        <dbReference type="ChEBI" id="CHEBI:15377"/>
        <dbReference type="ChEBI" id="CHEBI:15378"/>
        <dbReference type="ChEBI" id="CHEBI:30616"/>
        <dbReference type="ChEBI" id="CHEBI:43474"/>
        <dbReference type="ChEBI" id="CHEBI:456216"/>
    </reaction>
</comment>
<evidence type="ECO:0000256" key="10">
    <source>
        <dbReference type="ARBA" id="ARBA00023014"/>
    </source>
</evidence>
<dbReference type="GO" id="GO:0006281">
    <property type="term" value="P:DNA repair"/>
    <property type="evidence" value="ECO:0007669"/>
    <property type="project" value="UniProtKB-UniRule"/>
</dbReference>
<evidence type="ECO:0000256" key="1">
    <source>
        <dbReference type="ARBA" id="ARBA00004123"/>
    </source>
</evidence>
<feature type="compositionally biased region" description="Basic and acidic residues" evidence="18">
    <location>
        <begin position="1146"/>
        <end position="1159"/>
    </location>
</feature>